<gene>
    <name evidence="2" type="ORF">S01H1_36807</name>
</gene>
<proteinExistence type="predicted"/>
<dbReference type="EMBL" id="BARS01023088">
    <property type="protein sequence ID" value="GAG07471.1"/>
    <property type="molecule type" value="Genomic_DNA"/>
</dbReference>
<comment type="caution">
    <text evidence="2">The sequence shown here is derived from an EMBL/GenBank/DDBJ whole genome shotgun (WGS) entry which is preliminary data.</text>
</comment>
<feature type="region of interest" description="Disordered" evidence="1">
    <location>
        <begin position="58"/>
        <end position="92"/>
    </location>
</feature>
<reference evidence="2" key="1">
    <citation type="journal article" date="2014" name="Front. Microbiol.">
        <title>High frequency of phylogenetically diverse reductive dehalogenase-homologous genes in deep subseafloor sedimentary metagenomes.</title>
        <authorList>
            <person name="Kawai M."/>
            <person name="Futagami T."/>
            <person name="Toyoda A."/>
            <person name="Takaki Y."/>
            <person name="Nishi S."/>
            <person name="Hori S."/>
            <person name="Arai W."/>
            <person name="Tsubouchi T."/>
            <person name="Morono Y."/>
            <person name="Uchiyama I."/>
            <person name="Ito T."/>
            <person name="Fujiyama A."/>
            <person name="Inagaki F."/>
            <person name="Takami H."/>
        </authorList>
    </citation>
    <scope>NUCLEOTIDE SEQUENCE</scope>
    <source>
        <strain evidence="2">Expedition CK06-06</strain>
    </source>
</reference>
<protein>
    <submittedName>
        <fullName evidence="2">Uncharacterized protein</fullName>
    </submittedName>
</protein>
<evidence type="ECO:0000313" key="2">
    <source>
        <dbReference type="EMBL" id="GAG07471.1"/>
    </source>
</evidence>
<organism evidence="2">
    <name type="scientific">marine sediment metagenome</name>
    <dbReference type="NCBI Taxonomy" id="412755"/>
    <lineage>
        <taxon>unclassified sequences</taxon>
        <taxon>metagenomes</taxon>
        <taxon>ecological metagenomes</taxon>
    </lineage>
</organism>
<accession>X0W458</accession>
<feature type="non-terminal residue" evidence="2">
    <location>
        <position position="107"/>
    </location>
</feature>
<dbReference type="AlphaFoldDB" id="X0W458"/>
<evidence type="ECO:0000256" key="1">
    <source>
        <dbReference type="SAM" id="MobiDB-lite"/>
    </source>
</evidence>
<name>X0W458_9ZZZZ</name>
<sequence>MVKKLLKEIKNRDNNYNRALRVSRMNREPLHIEPKQYGTDNAKWVRELRRLKMRERRKPQRVEELRTSQARKTPMFKQIQRRPSKKRQQDRARQFIYGLRVARDRNA</sequence>